<dbReference type="RefSeq" id="WP_345252936.1">
    <property type="nucleotide sequence ID" value="NZ_BAABGY010000001.1"/>
</dbReference>
<evidence type="ECO:0000256" key="1">
    <source>
        <dbReference type="SAM" id="Phobius"/>
    </source>
</evidence>
<keyword evidence="1" id="KW-0812">Transmembrane</keyword>
<accession>A0ABP8G811</accession>
<proteinExistence type="predicted"/>
<protein>
    <recommendedName>
        <fullName evidence="4">DUF1707 domain-containing protein</fullName>
    </recommendedName>
</protein>
<gene>
    <name evidence="2" type="ORF">GCM10023184_03820</name>
</gene>
<reference evidence="3" key="1">
    <citation type="journal article" date="2019" name="Int. J. Syst. Evol. Microbiol.">
        <title>The Global Catalogue of Microorganisms (GCM) 10K type strain sequencing project: providing services to taxonomists for standard genome sequencing and annotation.</title>
        <authorList>
            <consortium name="The Broad Institute Genomics Platform"/>
            <consortium name="The Broad Institute Genome Sequencing Center for Infectious Disease"/>
            <person name="Wu L."/>
            <person name="Ma J."/>
        </authorList>
    </citation>
    <scope>NUCLEOTIDE SEQUENCE [LARGE SCALE GENOMIC DNA]</scope>
    <source>
        <strain evidence="3">JCM 17919</strain>
    </source>
</reference>
<name>A0ABP8G811_9BACT</name>
<evidence type="ECO:0000313" key="2">
    <source>
        <dbReference type="EMBL" id="GAA4319192.1"/>
    </source>
</evidence>
<dbReference type="Proteomes" id="UP001501725">
    <property type="component" value="Unassembled WGS sequence"/>
</dbReference>
<keyword evidence="1" id="KW-1133">Transmembrane helix</keyword>
<keyword evidence="1" id="KW-0472">Membrane</keyword>
<organism evidence="2 3">
    <name type="scientific">Flaviaesturariibacter amylovorans</name>
    <dbReference type="NCBI Taxonomy" id="1084520"/>
    <lineage>
        <taxon>Bacteria</taxon>
        <taxon>Pseudomonadati</taxon>
        <taxon>Bacteroidota</taxon>
        <taxon>Chitinophagia</taxon>
        <taxon>Chitinophagales</taxon>
        <taxon>Chitinophagaceae</taxon>
        <taxon>Flaviaestuariibacter</taxon>
    </lineage>
</organism>
<evidence type="ECO:0000313" key="3">
    <source>
        <dbReference type="Proteomes" id="UP001501725"/>
    </source>
</evidence>
<dbReference type="EMBL" id="BAABGY010000001">
    <property type="protein sequence ID" value="GAA4319192.1"/>
    <property type="molecule type" value="Genomic_DNA"/>
</dbReference>
<evidence type="ECO:0008006" key="4">
    <source>
        <dbReference type="Google" id="ProtNLM"/>
    </source>
</evidence>
<comment type="caution">
    <text evidence="2">The sequence shown here is derived from an EMBL/GenBank/DDBJ whole genome shotgun (WGS) entry which is preliminary data.</text>
</comment>
<feature type="transmembrane region" description="Helical" evidence="1">
    <location>
        <begin position="67"/>
        <end position="97"/>
    </location>
</feature>
<keyword evidence="3" id="KW-1185">Reference proteome</keyword>
<sequence length="107" mass="11885">MNPPDEALLQQYDAQTRKGYPLGEVRQDLLERGYSEADADAFMQALGARIGQKVAHKEQRLIPTAALLLFACGLVLFVFGGWQGILFMIAGAGWWIYESVSKKQRPG</sequence>